<dbReference type="HAMAP" id="MF_00009">
    <property type="entry name" value="Endoribonucl_YbeY"/>
    <property type="match status" value="1"/>
</dbReference>
<dbReference type="GO" id="GO:0005737">
    <property type="term" value="C:cytoplasm"/>
    <property type="evidence" value="ECO:0007669"/>
    <property type="project" value="UniProtKB-SubCell"/>
</dbReference>
<dbReference type="PATRIC" id="fig|447.4.peg.2326"/>
<evidence type="ECO:0000256" key="3">
    <source>
        <dbReference type="ARBA" id="ARBA00022722"/>
    </source>
</evidence>
<evidence type="ECO:0000313" key="10">
    <source>
        <dbReference type="Proteomes" id="UP000054695"/>
    </source>
</evidence>
<evidence type="ECO:0000256" key="2">
    <source>
        <dbReference type="ARBA" id="ARBA00022517"/>
    </source>
</evidence>
<feature type="binding site" evidence="8">
    <location>
        <position position="124"/>
    </location>
    <ligand>
        <name>Zn(2+)</name>
        <dbReference type="ChEBI" id="CHEBI:29105"/>
        <note>catalytic</note>
    </ligand>
</feature>
<keyword evidence="3 8" id="KW-0540">Nuclease</keyword>
<protein>
    <recommendedName>
        <fullName evidence="8">Endoribonuclease YbeY</fullName>
        <ecNumber evidence="8">3.1.-.-</ecNumber>
    </recommendedName>
</protein>
<comment type="similarity">
    <text evidence="1 8">Belongs to the endoribonuclease YbeY family.</text>
</comment>
<evidence type="ECO:0000256" key="5">
    <source>
        <dbReference type="ARBA" id="ARBA00022759"/>
    </source>
</evidence>
<sequence>MSYYIDIQNATDEPLPVSEEELTHLASLALRDYQKEAELTVRLVTAEEMIHLNYTYRKQNKTTNVLAFPSALPPEIQLECPLLGDVIICPQVLLEESKQLKKTLESHWALILIHGILHLLGYDHIKDDEAVIMQAIEIKLLAELGFSNPYDAEGNELE</sequence>
<evidence type="ECO:0000256" key="6">
    <source>
        <dbReference type="ARBA" id="ARBA00022801"/>
    </source>
</evidence>
<evidence type="ECO:0000313" key="9">
    <source>
        <dbReference type="EMBL" id="KTC73547.1"/>
    </source>
</evidence>
<dbReference type="Pfam" id="PF02130">
    <property type="entry name" value="YbeY"/>
    <property type="match status" value="1"/>
</dbReference>
<dbReference type="GO" id="GO:0004222">
    <property type="term" value="F:metalloendopeptidase activity"/>
    <property type="evidence" value="ECO:0007669"/>
    <property type="project" value="InterPro"/>
</dbReference>
<dbReference type="EMBL" id="LNXU01000019">
    <property type="protein sequence ID" value="KTC73547.1"/>
    <property type="molecule type" value="Genomic_DNA"/>
</dbReference>
<dbReference type="Gene3D" id="3.40.390.30">
    <property type="entry name" value="Metalloproteases ('zincins'), catalytic domain"/>
    <property type="match status" value="1"/>
</dbReference>
<dbReference type="PANTHER" id="PTHR46986">
    <property type="entry name" value="ENDORIBONUCLEASE YBEY, CHLOROPLASTIC"/>
    <property type="match status" value="1"/>
</dbReference>
<dbReference type="PROSITE" id="PS01306">
    <property type="entry name" value="UPF0054"/>
    <property type="match status" value="1"/>
</dbReference>
<dbReference type="OrthoDB" id="9807740at2"/>
<accession>A0A0W0RR48</accession>
<keyword evidence="8" id="KW-0698">rRNA processing</keyword>
<dbReference type="RefSeq" id="WP_058459801.1">
    <property type="nucleotide sequence ID" value="NZ_CAAAIY010000006.1"/>
</dbReference>
<keyword evidence="6 8" id="KW-0378">Hydrolase</keyword>
<dbReference type="InterPro" id="IPR002036">
    <property type="entry name" value="YbeY"/>
</dbReference>
<keyword evidence="5 8" id="KW-0255">Endonuclease</keyword>
<dbReference type="PANTHER" id="PTHR46986:SF1">
    <property type="entry name" value="ENDORIBONUCLEASE YBEY, CHLOROPLASTIC"/>
    <property type="match status" value="1"/>
</dbReference>
<keyword evidence="8" id="KW-0963">Cytoplasm</keyword>
<keyword evidence="10" id="KW-1185">Reference proteome</keyword>
<name>A0A0W0RR48_LEGBO</name>
<dbReference type="EC" id="3.1.-.-" evidence="8"/>
<dbReference type="Proteomes" id="UP000054695">
    <property type="component" value="Unassembled WGS sequence"/>
</dbReference>
<evidence type="ECO:0000256" key="4">
    <source>
        <dbReference type="ARBA" id="ARBA00022723"/>
    </source>
</evidence>
<comment type="function">
    <text evidence="8">Single strand-specific metallo-endoribonuclease involved in late-stage 70S ribosome quality control and in maturation of the 3' terminus of the 16S rRNA.</text>
</comment>
<dbReference type="InterPro" id="IPR020549">
    <property type="entry name" value="YbeY_CS"/>
</dbReference>
<dbReference type="SUPFAM" id="SSF55486">
    <property type="entry name" value="Metalloproteases ('zincins'), catalytic domain"/>
    <property type="match status" value="1"/>
</dbReference>
<dbReference type="GO" id="GO:0004521">
    <property type="term" value="F:RNA endonuclease activity"/>
    <property type="evidence" value="ECO:0007669"/>
    <property type="project" value="UniProtKB-UniRule"/>
</dbReference>
<comment type="cofactor">
    <cofactor evidence="8">
        <name>Zn(2+)</name>
        <dbReference type="ChEBI" id="CHEBI:29105"/>
    </cofactor>
    <text evidence="8">Binds 1 zinc ion.</text>
</comment>
<dbReference type="STRING" id="447.Lboz_2193"/>
<organism evidence="9 10">
    <name type="scientific">Legionella bozemanae</name>
    <name type="common">Fluoribacter bozemanae</name>
    <dbReference type="NCBI Taxonomy" id="447"/>
    <lineage>
        <taxon>Bacteria</taxon>
        <taxon>Pseudomonadati</taxon>
        <taxon>Pseudomonadota</taxon>
        <taxon>Gammaproteobacteria</taxon>
        <taxon>Legionellales</taxon>
        <taxon>Legionellaceae</taxon>
        <taxon>Legionella</taxon>
    </lineage>
</organism>
<evidence type="ECO:0000256" key="7">
    <source>
        <dbReference type="ARBA" id="ARBA00022833"/>
    </source>
</evidence>
<keyword evidence="2 8" id="KW-0690">Ribosome biogenesis</keyword>
<feature type="binding site" evidence="8">
    <location>
        <position position="118"/>
    </location>
    <ligand>
        <name>Zn(2+)</name>
        <dbReference type="ChEBI" id="CHEBI:29105"/>
        <note>catalytic</note>
    </ligand>
</feature>
<proteinExistence type="inferred from homology"/>
<dbReference type="NCBIfam" id="TIGR00043">
    <property type="entry name" value="rRNA maturation RNase YbeY"/>
    <property type="match status" value="1"/>
</dbReference>
<evidence type="ECO:0000256" key="1">
    <source>
        <dbReference type="ARBA" id="ARBA00010875"/>
    </source>
</evidence>
<keyword evidence="7 8" id="KW-0862">Zinc</keyword>
<dbReference type="InterPro" id="IPR023091">
    <property type="entry name" value="MetalPrtase_cat_dom_sf_prd"/>
</dbReference>
<keyword evidence="4 8" id="KW-0479">Metal-binding</keyword>
<evidence type="ECO:0000256" key="8">
    <source>
        <dbReference type="HAMAP-Rule" id="MF_00009"/>
    </source>
</evidence>
<reference evidence="9 10" key="1">
    <citation type="submission" date="2015-11" db="EMBL/GenBank/DDBJ databases">
        <title>Genomic analysis of 38 Legionella species identifies large and diverse effector repertoires.</title>
        <authorList>
            <person name="Burstein D."/>
            <person name="Amaro F."/>
            <person name="Zusman T."/>
            <person name="Lifshitz Z."/>
            <person name="Cohen O."/>
            <person name="Gilbert J.A."/>
            <person name="Pupko T."/>
            <person name="Shuman H.A."/>
            <person name="Segal G."/>
        </authorList>
    </citation>
    <scope>NUCLEOTIDE SEQUENCE [LARGE SCALE GENOMIC DNA]</scope>
    <source>
        <strain evidence="9 10">WIGA</strain>
    </source>
</reference>
<comment type="subcellular location">
    <subcellularLocation>
        <location evidence="8">Cytoplasm</location>
    </subcellularLocation>
</comment>
<comment type="caution">
    <text evidence="9">The sequence shown here is derived from an EMBL/GenBank/DDBJ whole genome shotgun (WGS) entry which is preliminary data.</text>
</comment>
<dbReference type="GO" id="GO:0008270">
    <property type="term" value="F:zinc ion binding"/>
    <property type="evidence" value="ECO:0007669"/>
    <property type="project" value="UniProtKB-UniRule"/>
</dbReference>
<dbReference type="GO" id="GO:0006364">
    <property type="term" value="P:rRNA processing"/>
    <property type="evidence" value="ECO:0007669"/>
    <property type="project" value="UniProtKB-UniRule"/>
</dbReference>
<feature type="binding site" evidence="8">
    <location>
        <position position="114"/>
    </location>
    <ligand>
        <name>Zn(2+)</name>
        <dbReference type="ChEBI" id="CHEBI:29105"/>
        <note>catalytic</note>
    </ligand>
</feature>
<gene>
    <name evidence="8 9" type="primary">ybeY</name>
    <name evidence="9" type="ORF">Lboz_2193</name>
</gene>
<dbReference type="AlphaFoldDB" id="A0A0W0RR48"/>